<dbReference type="InterPro" id="IPR017984">
    <property type="entry name" value="Chromo_dom_subgr"/>
</dbReference>
<accession>A0AAD4MZP6</accession>
<feature type="compositionally biased region" description="Basic residues" evidence="3">
    <location>
        <begin position="106"/>
        <end position="121"/>
    </location>
</feature>
<dbReference type="PANTHER" id="PTHR22812">
    <property type="entry name" value="CHROMOBOX PROTEIN"/>
    <property type="match status" value="1"/>
</dbReference>
<comment type="subcellular location">
    <subcellularLocation>
        <location evidence="1">Nucleus</location>
    </subcellularLocation>
</comment>
<dbReference type="EMBL" id="JAKKPZ010000021">
    <property type="protein sequence ID" value="KAI1711556.1"/>
    <property type="molecule type" value="Genomic_DNA"/>
</dbReference>
<dbReference type="AlphaFoldDB" id="A0AAD4MZP6"/>
<keyword evidence="6" id="KW-1185">Reference proteome</keyword>
<dbReference type="CDD" id="cd00024">
    <property type="entry name" value="CD_CSD"/>
    <property type="match status" value="2"/>
</dbReference>
<proteinExistence type="predicted"/>
<dbReference type="PROSITE" id="PS00598">
    <property type="entry name" value="CHROMO_1"/>
    <property type="match status" value="1"/>
</dbReference>
<dbReference type="InterPro" id="IPR000953">
    <property type="entry name" value="Chromo/chromo_shadow_dom"/>
</dbReference>
<sequence>MRDSKTSTSTAKSASPVAKVPAENVSDDDSEVYEVDMILDKRLVNGTAEYLVKWLGYEDPEDNTWEPAENLVCDSLIEAFEKQQIEKANGVAGVSGQNGVADGQKRKSQNRSKKVSSRPSKHTYEVMKILDEREEDGQKEFLVRWQHYKDPTWEAEGNLNCTALIKKFYATKKKATAVRSTSRSKRPSTTPASITPKRPQLAKLPATTRRSSSHVNGAAQEEPKPVLIKEVQRAEIKGKPTARVIMSNHQEVVVDTSVLGVENPQLLISYYERYLHLHPDGKESQE</sequence>
<dbReference type="SUPFAM" id="SSF54160">
    <property type="entry name" value="Chromo domain-like"/>
    <property type="match status" value="2"/>
</dbReference>
<evidence type="ECO:0000256" key="1">
    <source>
        <dbReference type="ARBA" id="ARBA00004123"/>
    </source>
</evidence>
<dbReference type="Gene3D" id="2.40.50.40">
    <property type="match status" value="2"/>
</dbReference>
<dbReference type="Pfam" id="PF00385">
    <property type="entry name" value="Chromo"/>
    <property type="match status" value="2"/>
</dbReference>
<organism evidence="5 6">
    <name type="scientific">Ditylenchus destructor</name>
    <dbReference type="NCBI Taxonomy" id="166010"/>
    <lineage>
        <taxon>Eukaryota</taxon>
        <taxon>Metazoa</taxon>
        <taxon>Ecdysozoa</taxon>
        <taxon>Nematoda</taxon>
        <taxon>Chromadorea</taxon>
        <taxon>Rhabditida</taxon>
        <taxon>Tylenchina</taxon>
        <taxon>Tylenchomorpha</taxon>
        <taxon>Sphaerularioidea</taxon>
        <taxon>Anguinidae</taxon>
        <taxon>Anguininae</taxon>
        <taxon>Ditylenchus</taxon>
    </lineage>
</organism>
<feature type="region of interest" description="Disordered" evidence="3">
    <location>
        <begin position="175"/>
        <end position="222"/>
    </location>
</feature>
<dbReference type="InterPro" id="IPR023779">
    <property type="entry name" value="Chromodomain_CS"/>
</dbReference>
<feature type="region of interest" description="Disordered" evidence="3">
    <location>
        <begin position="91"/>
        <end position="121"/>
    </location>
</feature>
<feature type="domain" description="Chromo" evidence="4">
    <location>
        <begin position="124"/>
        <end position="169"/>
    </location>
</feature>
<dbReference type="InterPro" id="IPR016197">
    <property type="entry name" value="Chromo-like_dom_sf"/>
</dbReference>
<feature type="domain" description="Chromo" evidence="4">
    <location>
        <begin position="33"/>
        <end position="92"/>
    </location>
</feature>
<evidence type="ECO:0000259" key="4">
    <source>
        <dbReference type="PROSITE" id="PS50013"/>
    </source>
</evidence>
<evidence type="ECO:0000313" key="6">
    <source>
        <dbReference type="Proteomes" id="UP001201812"/>
    </source>
</evidence>
<dbReference type="InterPro" id="IPR023780">
    <property type="entry name" value="Chromo_domain"/>
</dbReference>
<dbReference type="Proteomes" id="UP001201812">
    <property type="component" value="Unassembled WGS sequence"/>
</dbReference>
<feature type="region of interest" description="Disordered" evidence="3">
    <location>
        <begin position="1"/>
        <end position="30"/>
    </location>
</feature>
<keyword evidence="2" id="KW-0539">Nucleus</keyword>
<dbReference type="PROSITE" id="PS50013">
    <property type="entry name" value="CHROMO_2"/>
    <property type="match status" value="2"/>
</dbReference>
<dbReference type="SMART" id="SM00298">
    <property type="entry name" value="CHROMO"/>
    <property type="match status" value="2"/>
</dbReference>
<dbReference type="PRINTS" id="PR00504">
    <property type="entry name" value="CHROMODOMAIN"/>
</dbReference>
<feature type="compositionally biased region" description="Basic residues" evidence="3">
    <location>
        <begin position="175"/>
        <end position="186"/>
    </location>
</feature>
<evidence type="ECO:0000256" key="3">
    <source>
        <dbReference type="SAM" id="MobiDB-lite"/>
    </source>
</evidence>
<name>A0AAD4MZP6_9BILA</name>
<feature type="compositionally biased region" description="Low complexity" evidence="3">
    <location>
        <begin position="1"/>
        <end position="15"/>
    </location>
</feature>
<gene>
    <name evidence="5" type="ORF">DdX_10017</name>
</gene>
<comment type="caution">
    <text evidence="5">The sequence shown here is derived from an EMBL/GenBank/DDBJ whole genome shotgun (WGS) entry which is preliminary data.</text>
</comment>
<protein>
    <submittedName>
        <fullName evidence="5">Chromo (CHRromatin organization MOdifier) domain-containing protein</fullName>
    </submittedName>
</protein>
<evidence type="ECO:0000313" key="5">
    <source>
        <dbReference type="EMBL" id="KAI1711556.1"/>
    </source>
</evidence>
<dbReference type="InterPro" id="IPR051219">
    <property type="entry name" value="Heterochromatin_chromo-domain"/>
</dbReference>
<dbReference type="GO" id="GO:0005634">
    <property type="term" value="C:nucleus"/>
    <property type="evidence" value="ECO:0007669"/>
    <property type="project" value="UniProtKB-SubCell"/>
</dbReference>
<evidence type="ECO:0000256" key="2">
    <source>
        <dbReference type="ARBA" id="ARBA00023242"/>
    </source>
</evidence>
<reference evidence="5" key="1">
    <citation type="submission" date="2022-01" db="EMBL/GenBank/DDBJ databases">
        <title>Genome Sequence Resource for Two Populations of Ditylenchus destructor, the Migratory Endoparasitic Phytonematode.</title>
        <authorList>
            <person name="Zhang H."/>
            <person name="Lin R."/>
            <person name="Xie B."/>
        </authorList>
    </citation>
    <scope>NUCLEOTIDE SEQUENCE</scope>
    <source>
        <strain evidence="5">BazhouSP</strain>
    </source>
</reference>